<keyword evidence="3" id="KW-1185">Reference proteome</keyword>
<protein>
    <submittedName>
        <fullName evidence="2">Uncharacterized protein</fullName>
    </submittedName>
</protein>
<sequence>MKLILLNIAFLLLALTKDLKTASADNLRALEAEGPTYQTDVSDGVTTRMEDGQVHRKLKGKGKGKGDGAQRCRDISGKWLVLNPLSTYFTNDFTANGYVVFEFNMAHSDTPCNYFGKEYYQQVQDPEIAFRQSDVLVALTTFPGYMGAMEGDNQFLSFAGPSGSGNVQVCPSGKSAKIYRDAFCFDVDGDVVCDSKNVMFMVKFPNPNTVIVGKTHSELVDELVEELIGQTGGDLDNPILYDFC</sequence>
<keyword evidence="1" id="KW-0732">Signal</keyword>
<evidence type="ECO:0000256" key="1">
    <source>
        <dbReference type="SAM" id="SignalP"/>
    </source>
</evidence>
<dbReference type="EMBL" id="BRXZ01007981">
    <property type="protein sequence ID" value="GMI37541.1"/>
    <property type="molecule type" value="Genomic_DNA"/>
</dbReference>
<dbReference type="Proteomes" id="UP001165082">
    <property type="component" value="Unassembled WGS sequence"/>
</dbReference>
<gene>
    <name evidence="2" type="ORF">TrRE_jg13063</name>
</gene>
<feature type="signal peptide" evidence="1">
    <location>
        <begin position="1"/>
        <end position="24"/>
    </location>
</feature>
<dbReference type="AlphaFoldDB" id="A0A9W7G6M2"/>
<organism evidence="2 3">
    <name type="scientific">Triparma retinervis</name>
    <dbReference type="NCBI Taxonomy" id="2557542"/>
    <lineage>
        <taxon>Eukaryota</taxon>
        <taxon>Sar</taxon>
        <taxon>Stramenopiles</taxon>
        <taxon>Ochrophyta</taxon>
        <taxon>Bolidophyceae</taxon>
        <taxon>Parmales</taxon>
        <taxon>Triparmaceae</taxon>
        <taxon>Triparma</taxon>
    </lineage>
</organism>
<feature type="chain" id="PRO_5040798427" evidence="1">
    <location>
        <begin position="25"/>
        <end position="244"/>
    </location>
</feature>
<evidence type="ECO:0000313" key="3">
    <source>
        <dbReference type="Proteomes" id="UP001165082"/>
    </source>
</evidence>
<name>A0A9W7G6M2_9STRA</name>
<dbReference type="OrthoDB" id="10423714at2759"/>
<proteinExistence type="predicted"/>
<comment type="caution">
    <text evidence="2">The sequence shown here is derived from an EMBL/GenBank/DDBJ whole genome shotgun (WGS) entry which is preliminary data.</text>
</comment>
<accession>A0A9W7G6M2</accession>
<reference evidence="2" key="1">
    <citation type="submission" date="2022-07" db="EMBL/GenBank/DDBJ databases">
        <title>Genome analysis of Parmales, a sister group of diatoms, reveals the evolutionary specialization of diatoms from phago-mixotrophs to photoautotrophs.</title>
        <authorList>
            <person name="Ban H."/>
            <person name="Sato S."/>
            <person name="Yoshikawa S."/>
            <person name="Kazumasa Y."/>
            <person name="Nakamura Y."/>
            <person name="Ichinomiya M."/>
            <person name="Saitoh K."/>
            <person name="Sato N."/>
            <person name="Blanc-Mathieu R."/>
            <person name="Endo H."/>
            <person name="Kuwata A."/>
            <person name="Ogata H."/>
        </authorList>
    </citation>
    <scope>NUCLEOTIDE SEQUENCE</scope>
</reference>
<evidence type="ECO:0000313" key="2">
    <source>
        <dbReference type="EMBL" id="GMI37541.1"/>
    </source>
</evidence>